<proteinExistence type="inferred from homology"/>
<dbReference type="Gene3D" id="3.30.200.20">
    <property type="entry name" value="Phosphorylase Kinase, domain 1"/>
    <property type="match status" value="1"/>
</dbReference>
<evidence type="ECO:0000256" key="6">
    <source>
        <dbReference type="PROSITE-ProRule" id="PRU10141"/>
    </source>
</evidence>
<feature type="binding site" evidence="6">
    <location>
        <position position="261"/>
    </location>
    <ligand>
        <name>ATP</name>
        <dbReference type="ChEBI" id="CHEBI:30616"/>
    </ligand>
</feature>
<dbReference type="InterPro" id="IPR008271">
    <property type="entry name" value="Ser/Thr_kinase_AS"/>
</dbReference>
<sequence>MPQRLDFNTDDVFLHTAELLGNFQFTSPVDGNQQSGNKGSEQVPPKGANSHPISASLMMKTKTEEETIPHPKRKARKKLFASPPKADDNNNVMDIENKFSSTPRLPTTPRASRFISCVSPISNTTHTDAIISRPILRPNFQLTQDSLRRSIHNTSENNDSFFSLSADTFQLNSQIKDFAFSATKRRHDSGFISGNDSYENNVIDSKANPLKRIHVPKGYKIEHKERKFESEFKVLEEIGSGNFGIVTKCKHVSKDFVFAIKRSKEPTIRPKKRLVCNETIPLIWKNVTEHIVKYYDAWFENNYVYIQTEYCDGGSLAMKIRKRMDFSEGQVEKMHFPEEEVKTIILHISRGLAYIHEQKYAHMDIKPSNILISNKLKYVSPSFDTSDEEIVVSGIEMETIYKIGDLGHLTSFKSKNVEEGDVRYLDPEIFQGKYVDLAKADIFSLGITIYQACTLKDIPKNGVGWLDLQNGKLEYVPNYSEELNILIKKMANPSLLERPTAADLEELLNQDDVQIMEVEEVQH</sequence>
<dbReference type="SMART" id="SM00220">
    <property type="entry name" value="S_TKc"/>
    <property type="match status" value="1"/>
</dbReference>
<dbReference type="Gene3D" id="1.10.510.10">
    <property type="entry name" value="Transferase(Phosphotransferase) domain 1"/>
    <property type="match status" value="1"/>
</dbReference>
<reference evidence="9 10" key="1">
    <citation type="submission" date="2021-06" db="EMBL/GenBank/DDBJ databases">
        <title>Caerostris darwini draft genome.</title>
        <authorList>
            <person name="Kono N."/>
            <person name="Arakawa K."/>
        </authorList>
    </citation>
    <scope>NUCLEOTIDE SEQUENCE [LARGE SCALE GENOMIC DNA]</scope>
</reference>
<evidence type="ECO:0000256" key="5">
    <source>
        <dbReference type="ARBA" id="ARBA00037982"/>
    </source>
</evidence>
<dbReference type="PANTHER" id="PTHR11042:SF185">
    <property type="entry name" value="WEE1-LIKE PROTEIN KINASE"/>
    <property type="match status" value="1"/>
</dbReference>
<organism evidence="9 10">
    <name type="scientific">Caerostris darwini</name>
    <dbReference type="NCBI Taxonomy" id="1538125"/>
    <lineage>
        <taxon>Eukaryota</taxon>
        <taxon>Metazoa</taxon>
        <taxon>Ecdysozoa</taxon>
        <taxon>Arthropoda</taxon>
        <taxon>Chelicerata</taxon>
        <taxon>Arachnida</taxon>
        <taxon>Araneae</taxon>
        <taxon>Araneomorphae</taxon>
        <taxon>Entelegynae</taxon>
        <taxon>Araneoidea</taxon>
        <taxon>Araneidae</taxon>
        <taxon>Caerostris</taxon>
    </lineage>
</organism>
<keyword evidence="1" id="KW-0808">Transferase</keyword>
<evidence type="ECO:0000256" key="3">
    <source>
        <dbReference type="ARBA" id="ARBA00022777"/>
    </source>
</evidence>
<dbReference type="PROSITE" id="PS50011">
    <property type="entry name" value="PROTEIN_KINASE_DOM"/>
    <property type="match status" value="1"/>
</dbReference>
<protein>
    <submittedName>
        <fullName evidence="9">Wee1-like protein kinase 2</fullName>
    </submittedName>
</protein>
<evidence type="ECO:0000313" key="10">
    <source>
        <dbReference type="Proteomes" id="UP001054837"/>
    </source>
</evidence>
<dbReference type="Pfam" id="PF00069">
    <property type="entry name" value="Pkinase"/>
    <property type="match status" value="1"/>
</dbReference>
<dbReference type="GO" id="GO:0004713">
    <property type="term" value="F:protein tyrosine kinase activity"/>
    <property type="evidence" value="ECO:0007669"/>
    <property type="project" value="TreeGrafter"/>
</dbReference>
<evidence type="ECO:0000256" key="1">
    <source>
        <dbReference type="ARBA" id="ARBA00022679"/>
    </source>
</evidence>
<dbReference type="InterPro" id="IPR000719">
    <property type="entry name" value="Prot_kinase_dom"/>
</dbReference>
<dbReference type="AlphaFoldDB" id="A0AAV4W4G7"/>
<accession>A0AAV4W4G7</accession>
<feature type="compositionally biased region" description="Polar residues" evidence="7">
    <location>
        <begin position="25"/>
        <end position="40"/>
    </location>
</feature>
<evidence type="ECO:0000259" key="8">
    <source>
        <dbReference type="PROSITE" id="PS50011"/>
    </source>
</evidence>
<dbReference type="GO" id="GO:0005634">
    <property type="term" value="C:nucleus"/>
    <property type="evidence" value="ECO:0007669"/>
    <property type="project" value="TreeGrafter"/>
</dbReference>
<name>A0AAV4W4G7_9ARAC</name>
<dbReference type="InterPro" id="IPR011009">
    <property type="entry name" value="Kinase-like_dom_sf"/>
</dbReference>
<dbReference type="SUPFAM" id="SSF56112">
    <property type="entry name" value="Protein kinase-like (PK-like)"/>
    <property type="match status" value="1"/>
</dbReference>
<dbReference type="PROSITE" id="PS00108">
    <property type="entry name" value="PROTEIN_KINASE_ST"/>
    <property type="match status" value="1"/>
</dbReference>
<comment type="similarity">
    <text evidence="5">Belongs to the protein kinase superfamily. Ser/Thr protein kinase family. GCN2 subfamily.</text>
</comment>
<dbReference type="PANTHER" id="PTHR11042">
    <property type="entry name" value="EUKARYOTIC TRANSLATION INITIATION FACTOR 2-ALPHA KINASE EIF2-ALPHA KINASE -RELATED"/>
    <property type="match status" value="1"/>
</dbReference>
<dbReference type="PROSITE" id="PS00107">
    <property type="entry name" value="PROTEIN_KINASE_ATP"/>
    <property type="match status" value="1"/>
</dbReference>
<feature type="domain" description="Protein kinase" evidence="8">
    <location>
        <begin position="232"/>
        <end position="508"/>
    </location>
</feature>
<evidence type="ECO:0000256" key="7">
    <source>
        <dbReference type="SAM" id="MobiDB-lite"/>
    </source>
</evidence>
<keyword evidence="2 6" id="KW-0547">Nucleotide-binding</keyword>
<dbReference type="GO" id="GO:0005737">
    <property type="term" value="C:cytoplasm"/>
    <property type="evidence" value="ECO:0007669"/>
    <property type="project" value="TreeGrafter"/>
</dbReference>
<comment type="caution">
    <text evidence="9">The sequence shown here is derived from an EMBL/GenBank/DDBJ whole genome shotgun (WGS) entry which is preliminary data.</text>
</comment>
<gene>
    <name evidence="9" type="primary">WEE2</name>
    <name evidence="9" type="ORF">CDAR_101421</name>
</gene>
<keyword evidence="10" id="KW-1185">Reference proteome</keyword>
<evidence type="ECO:0000256" key="4">
    <source>
        <dbReference type="ARBA" id="ARBA00022840"/>
    </source>
</evidence>
<dbReference type="Proteomes" id="UP001054837">
    <property type="component" value="Unassembled WGS sequence"/>
</dbReference>
<feature type="compositionally biased region" description="Basic residues" evidence="7">
    <location>
        <begin position="70"/>
        <end position="79"/>
    </location>
</feature>
<keyword evidence="3 9" id="KW-0418">Kinase</keyword>
<dbReference type="InterPro" id="IPR050339">
    <property type="entry name" value="CC_SR_Kinase"/>
</dbReference>
<dbReference type="InterPro" id="IPR017441">
    <property type="entry name" value="Protein_kinase_ATP_BS"/>
</dbReference>
<evidence type="ECO:0000256" key="2">
    <source>
        <dbReference type="ARBA" id="ARBA00022741"/>
    </source>
</evidence>
<dbReference type="EMBL" id="BPLQ01014141">
    <property type="protein sequence ID" value="GIY77567.1"/>
    <property type="molecule type" value="Genomic_DNA"/>
</dbReference>
<evidence type="ECO:0000313" key="9">
    <source>
        <dbReference type="EMBL" id="GIY77567.1"/>
    </source>
</evidence>
<dbReference type="GO" id="GO:0005524">
    <property type="term" value="F:ATP binding"/>
    <property type="evidence" value="ECO:0007669"/>
    <property type="project" value="UniProtKB-UniRule"/>
</dbReference>
<feature type="region of interest" description="Disordered" evidence="7">
    <location>
        <begin position="25"/>
        <end position="106"/>
    </location>
</feature>
<keyword evidence="4 6" id="KW-0067">ATP-binding</keyword>